<feature type="domain" description="GGDEF" evidence="5">
    <location>
        <begin position="391"/>
        <end position="521"/>
    </location>
</feature>
<dbReference type="PROSITE" id="PS50887">
    <property type="entry name" value="GGDEF"/>
    <property type="match status" value="1"/>
</dbReference>
<protein>
    <recommendedName>
        <fullName evidence="3">diguanylate cyclase</fullName>
        <ecNumber evidence="3">2.7.7.65</ecNumber>
    </recommendedName>
</protein>
<accession>A0A1H2HSK9</accession>
<reference evidence="7" key="1">
    <citation type="submission" date="2016-10" db="EMBL/GenBank/DDBJ databases">
        <authorList>
            <person name="Varghese N."/>
            <person name="Submissions S."/>
        </authorList>
    </citation>
    <scope>NUCLEOTIDE SEQUENCE [LARGE SCALE GENOMIC DNA]</scope>
    <source>
        <strain evidence="7">CCTCC 2012022</strain>
    </source>
</reference>
<evidence type="ECO:0000256" key="1">
    <source>
        <dbReference type="ARBA" id="ARBA00001946"/>
    </source>
</evidence>
<dbReference type="NCBIfam" id="TIGR00254">
    <property type="entry name" value="GGDEF"/>
    <property type="match status" value="1"/>
</dbReference>
<proteinExistence type="predicted"/>
<dbReference type="InterPro" id="IPR029151">
    <property type="entry name" value="Sensor-like_sf"/>
</dbReference>
<dbReference type="GO" id="GO:0005886">
    <property type="term" value="C:plasma membrane"/>
    <property type="evidence" value="ECO:0007669"/>
    <property type="project" value="UniProtKB-SubCell"/>
</dbReference>
<dbReference type="SUPFAM" id="SSF55073">
    <property type="entry name" value="Nucleotide cyclase"/>
    <property type="match status" value="1"/>
</dbReference>
<evidence type="ECO:0000259" key="5">
    <source>
        <dbReference type="PROSITE" id="PS50887"/>
    </source>
</evidence>
<dbReference type="InterPro" id="IPR000160">
    <property type="entry name" value="GGDEF_dom"/>
</dbReference>
<dbReference type="Gene3D" id="3.30.450.20">
    <property type="entry name" value="PAS domain"/>
    <property type="match status" value="1"/>
</dbReference>
<dbReference type="InterPro" id="IPR029787">
    <property type="entry name" value="Nucleotide_cyclase"/>
</dbReference>
<keyword evidence="7" id="KW-1185">Reference proteome</keyword>
<dbReference type="GO" id="GO:0052621">
    <property type="term" value="F:diguanylate cyclase activity"/>
    <property type="evidence" value="ECO:0007669"/>
    <property type="project" value="UniProtKB-EC"/>
</dbReference>
<dbReference type="CDD" id="cd18774">
    <property type="entry name" value="PDC2_HK_sensor"/>
    <property type="match status" value="1"/>
</dbReference>
<evidence type="ECO:0000313" key="6">
    <source>
        <dbReference type="EMBL" id="SDU34706.1"/>
    </source>
</evidence>
<comment type="subcellular location">
    <subcellularLocation>
        <location evidence="2">Cell inner membrane</location>
    </subcellularLocation>
</comment>
<dbReference type="EC" id="2.7.7.65" evidence="3"/>
<gene>
    <name evidence="6" type="ORF">SAMN05216580_2495</name>
</gene>
<evidence type="ECO:0000256" key="3">
    <source>
        <dbReference type="ARBA" id="ARBA00012528"/>
    </source>
</evidence>
<dbReference type="InterPro" id="IPR043128">
    <property type="entry name" value="Rev_trsase/Diguanyl_cyclase"/>
</dbReference>
<comment type="cofactor">
    <cofactor evidence="1">
        <name>Mg(2+)</name>
        <dbReference type="ChEBI" id="CHEBI:18420"/>
    </cofactor>
</comment>
<organism evidence="6 7">
    <name type="scientific">Geopseudomonas guangdongensis</name>
    <dbReference type="NCBI Taxonomy" id="1245526"/>
    <lineage>
        <taxon>Bacteria</taxon>
        <taxon>Pseudomonadati</taxon>
        <taxon>Pseudomonadota</taxon>
        <taxon>Gammaproteobacteria</taxon>
        <taxon>Pseudomonadales</taxon>
        <taxon>Pseudomonadaceae</taxon>
        <taxon>Geopseudomonas</taxon>
    </lineage>
</organism>
<dbReference type="Pfam" id="PF00990">
    <property type="entry name" value="GGDEF"/>
    <property type="match status" value="1"/>
</dbReference>
<dbReference type="PANTHER" id="PTHR45138:SF9">
    <property type="entry name" value="DIGUANYLATE CYCLASE DGCM-RELATED"/>
    <property type="match status" value="1"/>
</dbReference>
<dbReference type="OrthoDB" id="9812260at2"/>
<dbReference type="STRING" id="1245526.SAMN05216580_2495"/>
<dbReference type="RefSeq" id="WP_090215011.1">
    <property type="nucleotide sequence ID" value="NZ_LT629780.1"/>
</dbReference>
<dbReference type="CDD" id="cd01949">
    <property type="entry name" value="GGDEF"/>
    <property type="match status" value="1"/>
</dbReference>
<dbReference type="InterPro" id="IPR050469">
    <property type="entry name" value="Diguanylate_Cyclase"/>
</dbReference>
<dbReference type="Proteomes" id="UP000243063">
    <property type="component" value="Chromosome I"/>
</dbReference>
<evidence type="ECO:0000313" key="7">
    <source>
        <dbReference type="Proteomes" id="UP000243063"/>
    </source>
</evidence>
<sequence>MSTSSLLRLDLGRLILLLAIASALLTLANLFYASYQVQRQLLIDSTLEANRVYAAKLADSAHHFLLAAQRQLAYSAVRLSGRFDDADALHDEVQRLKQQAETFNSTFVVGADSRLRAVYPSNLALGTLLATTGTREALRERRPLMSLPFVSATGRLIIMLSQPIYAPDGSYLGFLGGSLYLKEKSALHTLLGEHYYRDGSYLYVVDRQRSLVYHRDPERVGEVIKGNPAIDAVVRGEAGSMRLTNSWGIDMLAGYAPLGTSGWGVVAQRPTEMTLAGLDGLMLTTLRNAIPVTLISLLGIWWLARLISRPLWQLANTARNMDSQTASGDIRSVRAWYFEAAQLKRAMLTGLTLLQQKIGKLNLDTLTDPLTGLFNRRGLQMTLERWQDSERPFAVVALDIDHFKRINDNHGHDVGDQAIRHMAQLMRDTSRGNDVLCRNGGEEFLMLLPEASLDAARMVAERLRARMESSLTPGVGLATVSLGVAHWPASDRDIDTVLKMADQALYAAKQQGRNRVMVAAAGGAR</sequence>
<dbReference type="PANTHER" id="PTHR45138">
    <property type="entry name" value="REGULATORY COMPONENTS OF SENSORY TRANSDUCTION SYSTEM"/>
    <property type="match status" value="1"/>
</dbReference>
<dbReference type="SUPFAM" id="SSF103190">
    <property type="entry name" value="Sensory domain-like"/>
    <property type="match status" value="1"/>
</dbReference>
<evidence type="ECO:0000256" key="2">
    <source>
        <dbReference type="ARBA" id="ARBA00004533"/>
    </source>
</evidence>
<dbReference type="SMART" id="SM00267">
    <property type="entry name" value="GGDEF"/>
    <property type="match status" value="1"/>
</dbReference>
<dbReference type="AlphaFoldDB" id="A0A1H2HSK9"/>
<comment type="catalytic activity">
    <reaction evidence="4">
        <text>2 GTP = 3',3'-c-di-GMP + 2 diphosphate</text>
        <dbReference type="Rhea" id="RHEA:24898"/>
        <dbReference type="ChEBI" id="CHEBI:33019"/>
        <dbReference type="ChEBI" id="CHEBI:37565"/>
        <dbReference type="ChEBI" id="CHEBI:58805"/>
        <dbReference type="EC" id="2.7.7.65"/>
    </reaction>
</comment>
<dbReference type="EMBL" id="LT629780">
    <property type="protein sequence ID" value="SDU34706.1"/>
    <property type="molecule type" value="Genomic_DNA"/>
</dbReference>
<dbReference type="FunFam" id="3.30.70.270:FF:000001">
    <property type="entry name" value="Diguanylate cyclase domain protein"/>
    <property type="match status" value="1"/>
</dbReference>
<dbReference type="CDD" id="cd18773">
    <property type="entry name" value="PDC1_HK_sensor"/>
    <property type="match status" value="1"/>
</dbReference>
<evidence type="ECO:0000256" key="4">
    <source>
        <dbReference type="ARBA" id="ARBA00034247"/>
    </source>
</evidence>
<name>A0A1H2HSK9_9GAMM</name>
<dbReference type="Gene3D" id="3.30.70.270">
    <property type="match status" value="1"/>
</dbReference>